<protein>
    <submittedName>
        <fullName evidence="2">Uncharacterized protein</fullName>
    </submittedName>
</protein>
<dbReference type="Proteomes" id="UP001064632">
    <property type="component" value="Chromosome"/>
</dbReference>
<feature type="chain" id="PRO_5046997908" evidence="1">
    <location>
        <begin position="26"/>
        <end position="336"/>
    </location>
</feature>
<accession>A0ABY6BHI5</accession>
<gene>
    <name evidence="2" type="ORF">N4264_06610</name>
</gene>
<name>A0ABY6BHI5_9GAMM</name>
<proteinExistence type="predicted"/>
<evidence type="ECO:0000313" key="2">
    <source>
        <dbReference type="EMBL" id="UXI69315.1"/>
    </source>
</evidence>
<organism evidence="2 3">
    <name type="scientific">Tahibacter amnicola</name>
    <dbReference type="NCBI Taxonomy" id="2976241"/>
    <lineage>
        <taxon>Bacteria</taxon>
        <taxon>Pseudomonadati</taxon>
        <taxon>Pseudomonadota</taxon>
        <taxon>Gammaproteobacteria</taxon>
        <taxon>Lysobacterales</taxon>
        <taxon>Rhodanobacteraceae</taxon>
        <taxon>Tahibacter</taxon>
    </lineage>
</organism>
<keyword evidence="3" id="KW-1185">Reference proteome</keyword>
<sequence>MKIALHGVWMLVLALAGSTGLPAQARSPDALPYPPSCITPEHYYQTRNIQTGNVASDETHGYIQVPRMGAAGYYEDIRMYVSLRRIACDATHSVVQLETRDDHAYTITYGGLLPAIEVGKTGSDVFVRPEVTKSPTPTIAGDDVGYVFHEMPSNRYLLEWAEGVDLNGPITVRLSSPLGTTATLRLPGYVPPATFPNLPITSYVGGHYYDPAHPGEGIVIESLEGTILDGDVTPLRFEWFTYDNDGLPLFLVGAGSDYGHLRKVSAKAYYTSGGQFAGKRSADAPTYWGVVELSFPDCNTLRIRYRSNPSSDPRIPQGEGELVWKRLGKPSGRACD</sequence>
<feature type="signal peptide" evidence="1">
    <location>
        <begin position="1"/>
        <end position="25"/>
    </location>
</feature>
<evidence type="ECO:0000313" key="3">
    <source>
        <dbReference type="Proteomes" id="UP001064632"/>
    </source>
</evidence>
<reference evidence="2" key="1">
    <citation type="submission" date="2022-09" db="EMBL/GenBank/DDBJ databases">
        <title>Tahibacter sp. nov., isolated from a fresh water.</title>
        <authorList>
            <person name="Baek J.H."/>
            <person name="Lee J.K."/>
            <person name="Kim J.M."/>
            <person name="Jeon C.O."/>
        </authorList>
    </citation>
    <scope>NUCLEOTIDE SEQUENCE</scope>
    <source>
        <strain evidence="2">W38</strain>
    </source>
</reference>
<keyword evidence="1" id="KW-0732">Signal</keyword>
<dbReference type="RefSeq" id="WP_261696270.1">
    <property type="nucleotide sequence ID" value="NZ_CP104694.1"/>
</dbReference>
<dbReference type="EMBL" id="CP104694">
    <property type="protein sequence ID" value="UXI69315.1"/>
    <property type="molecule type" value="Genomic_DNA"/>
</dbReference>
<evidence type="ECO:0000256" key="1">
    <source>
        <dbReference type="SAM" id="SignalP"/>
    </source>
</evidence>